<evidence type="ECO:0000313" key="6">
    <source>
        <dbReference type="Proteomes" id="UP000195402"/>
    </source>
</evidence>
<feature type="region of interest" description="Disordered" evidence="4">
    <location>
        <begin position="101"/>
        <end position="122"/>
    </location>
</feature>
<dbReference type="InParanoid" id="A0A200QTZ3"/>
<dbReference type="EMBL" id="MVGT01001064">
    <property type="protein sequence ID" value="OVA13936.1"/>
    <property type="molecule type" value="Genomic_DNA"/>
</dbReference>
<dbReference type="STRING" id="56857.A0A200QTZ3"/>
<dbReference type="PANTHER" id="PTHR23326">
    <property type="entry name" value="CCR4 NOT-RELATED"/>
    <property type="match status" value="1"/>
</dbReference>
<keyword evidence="6" id="KW-1185">Reference proteome</keyword>
<dbReference type="InterPro" id="IPR040168">
    <property type="entry name" value="Not2/3/5"/>
</dbReference>
<protein>
    <submittedName>
        <fullName evidence="5">Uncharacterized protein</fullName>
    </submittedName>
</protein>
<keyword evidence="2" id="KW-0805">Transcription regulation</keyword>
<name>A0A200QTZ3_MACCD</name>
<dbReference type="InterPro" id="IPR038635">
    <property type="entry name" value="CCR4-NOT_su2/3/5_C_sf"/>
</dbReference>
<dbReference type="Proteomes" id="UP000195402">
    <property type="component" value="Unassembled WGS sequence"/>
</dbReference>
<dbReference type="AlphaFoldDB" id="A0A200QTZ3"/>
<evidence type="ECO:0000256" key="3">
    <source>
        <dbReference type="ARBA" id="ARBA00023163"/>
    </source>
</evidence>
<organism evidence="5 6">
    <name type="scientific">Macleaya cordata</name>
    <name type="common">Five-seeded plume-poppy</name>
    <name type="synonym">Bocconia cordata</name>
    <dbReference type="NCBI Taxonomy" id="56857"/>
    <lineage>
        <taxon>Eukaryota</taxon>
        <taxon>Viridiplantae</taxon>
        <taxon>Streptophyta</taxon>
        <taxon>Embryophyta</taxon>
        <taxon>Tracheophyta</taxon>
        <taxon>Spermatophyta</taxon>
        <taxon>Magnoliopsida</taxon>
        <taxon>Ranunculales</taxon>
        <taxon>Papaveraceae</taxon>
        <taxon>Papaveroideae</taxon>
        <taxon>Macleaya</taxon>
    </lineage>
</organism>
<dbReference type="OrthoDB" id="25391at2759"/>
<proteinExistence type="inferred from homology"/>
<evidence type="ECO:0000256" key="1">
    <source>
        <dbReference type="ARBA" id="ARBA00007682"/>
    </source>
</evidence>
<sequence length="140" mass="15729">MSATNQSYIKDHNMKSYIQVADQASPDRNMKSTQVAAQASHDHNMKSIQESAHASSDRFRLMYLFSVMKMNDDHGPDLTNLAVGVDLTTLGLNLNSTDNLHESFGSPWSSDHERPAEGEPPEYTVPEWFAKQLVILHAKR</sequence>
<dbReference type="GO" id="GO:0030015">
    <property type="term" value="C:CCR4-NOT core complex"/>
    <property type="evidence" value="ECO:0007669"/>
    <property type="project" value="InterPro"/>
</dbReference>
<comment type="caution">
    <text evidence="5">The sequence shown here is derived from an EMBL/GenBank/DDBJ whole genome shotgun (WGS) entry which is preliminary data.</text>
</comment>
<dbReference type="Gene3D" id="2.30.30.1020">
    <property type="entry name" value="CCR4-NOT complex subunit 2/3/5, C-terminal domain"/>
    <property type="match status" value="1"/>
</dbReference>
<evidence type="ECO:0000256" key="4">
    <source>
        <dbReference type="SAM" id="MobiDB-lite"/>
    </source>
</evidence>
<reference evidence="5 6" key="1">
    <citation type="journal article" date="2017" name="Mol. Plant">
        <title>The Genome of Medicinal Plant Macleaya cordata Provides New Insights into Benzylisoquinoline Alkaloids Metabolism.</title>
        <authorList>
            <person name="Liu X."/>
            <person name="Liu Y."/>
            <person name="Huang P."/>
            <person name="Ma Y."/>
            <person name="Qing Z."/>
            <person name="Tang Q."/>
            <person name="Cao H."/>
            <person name="Cheng P."/>
            <person name="Zheng Y."/>
            <person name="Yuan Z."/>
            <person name="Zhou Y."/>
            <person name="Liu J."/>
            <person name="Tang Z."/>
            <person name="Zhuo Y."/>
            <person name="Zhang Y."/>
            <person name="Yu L."/>
            <person name="Huang J."/>
            <person name="Yang P."/>
            <person name="Peng Q."/>
            <person name="Zhang J."/>
            <person name="Jiang W."/>
            <person name="Zhang Z."/>
            <person name="Lin K."/>
            <person name="Ro D.K."/>
            <person name="Chen X."/>
            <person name="Xiong X."/>
            <person name="Shang Y."/>
            <person name="Huang S."/>
            <person name="Zeng J."/>
        </authorList>
    </citation>
    <scope>NUCLEOTIDE SEQUENCE [LARGE SCALE GENOMIC DNA]</scope>
    <source>
        <strain evidence="6">cv. BLH2017</strain>
        <tissue evidence="5">Root</tissue>
    </source>
</reference>
<accession>A0A200QTZ3</accession>
<evidence type="ECO:0000313" key="5">
    <source>
        <dbReference type="EMBL" id="OVA13936.1"/>
    </source>
</evidence>
<comment type="similarity">
    <text evidence="1">Belongs to the CNOT2/3/5 family.</text>
</comment>
<gene>
    <name evidence="5" type="ORF">BVC80_1787g3</name>
</gene>
<evidence type="ECO:0000256" key="2">
    <source>
        <dbReference type="ARBA" id="ARBA00023015"/>
    </source>
</evidence>
<keyword evidence="3" id="KW-0804">Transcription</keyword>